<organism evidence="1 2">
    <name type="scientific">Deinococcus radiotolerans</name>
    <dbReference type="NCBI Taxonomy" id="1309407"/>
    <lineage>
        <taxon>Bacteria</taxon>
        <taxon>Thermotogati</taxon>
        <taxon>Deinococcota</taxon>
        <taxon>Deinococci</taxon>
        <taxon>Deinococcales</taxon>
        <taxon>Deinococcaceae</taxon>
        <taxon>Deinococcus</taxon>
    </lineage>
</organism>
<sequence>MWRTLLLAAAILGGSGVAQVVGMPVSVRFGALYWIDAQGGAPEVAAGRVRVPLVAACDLLGLTCPVSGRAAVVNGVRVPVTAGRVALRDLIAARTPFTLTFDARSRTAVVGTPPNVDMIAVPWMRAEQDWGLTLNPPYRGPLRAQRGAPERAPSRLRRYGLTSGGGALGGVTLLGRLPAGVGSTAGGLTVVGAQAPFLPDTPNRDPGCGARPRCEGRADVRALWVLAAVEAAR</sequence>
<accession>A0ABQ2FL83</accession>
<keyword evidence="2" id="KW-1185">Reference proteome</keyword>
<dbReference type="EMBL" id="BMPE01000010">
    <property type="protein sequence ID" value="GGL09136.1"/>
    <property type="molecule type" value="Genomic_DNA"/>
</dbReference>
<reference evidence="2" key="1">
    <citation type="journal article" date="2019" name="Int. J. Syst. Evol. Microbiol.">
        <title>The Global Catalogue of Microorganisms (GCM) 10K type strain sequencing project: providing services to taxonomists for standard genome sequencing and annotation.</title>
        <authorList>
            <consortium name="The Broad Institute Genomics Platform"/>
            <consortium name="The Broad Institute Genome Sequencing Center for Infectious Disease"/>
            <person name="Wu L."/>
            <person name="Ma J."/>
        </authorList>
    </citation>
    <scope>NUCLEOTIDE SEQUENCE [LARGE SCALE GENOMIC DNA]</scope>
    <source>
        <strain evidence="2">JCM 19173</strain>
    </source>
</reference>
<gene>
    <name evidence="1" type="ORF">GCM10010844_29830</name>
</gene>
<comment type="caution">
    <text evidence="1">The sequence shown here is derived from an EMBL/GenBank/DDBJ whole genome shotgun (WGS) entry which is preliminary data.</text>
</comment>
<dbReference type="Proteomes" id="UP000604341">
    <property type="component" value="Unassembled WGS sequence"/>
</dbReference>
<protein>
    <recommendedName>
        <fullName evidence="3">Copper amine oxidase-like N-terminal domain-containing protein</fullName>
    </recommendedName>
</protein>
<name>A0ABQ2FL83_9DEIO</name>
<evidence type="ECO:0008006" key="3">
    <source>
        <dbReference type="Google" id="ProtNLM"/>
    </source>
</evidence>
<dbReference type="RefSeq" id="WP_189069786.1">
    <property type="nucleotide sequence ID" value="NZ_BMPE01000010.1"/>
</dbReference>
<proteinExistence type="predicted"/>
<evidence type="ECO:0000313" key="1">
    <source>
        <dbReference type="EMBL" id="GGL09136.1"/>
    </source>
</evidence>
<evidence type="ECO:0000313" key="2">
    <source>
        <dbReference type="Proteomes" id="UP000604341"/>
    </source>
</evidence>